<accession>A0A1R3RGF4</accession>
<dbReference type="VEuPathDB" id="FungiDB:ASPCADRAFT_209502"/>
<feature type="non-terminal residue" evidence="2">
    <location>
        <position position="59"/>
    </location>
</feature>
<evidence type="ECO:0000313" key="2">
    <source>
        <dbReference type="EMBL" id="OOF93560.1"/>
    </source>
</evidence>
<gene>
    <name evidence="2" type="ORF">ASPCADRAFT_209502</name>
</gene>
<keyword evidence="3" id="KW-1185">Reference proteome</keyword>
<proteinExistence type="predicted"/>
<dbReference type="EMBL" id="KV907504">
    <property type="protein sequence ID" value="OOF93560.1"/>
    <property type="molecule type" value="Genomic_DNA"/>
</dbReference>
<reference evidence="3" key="1">
    <citation type="journal article" date="2017" name="Genome Biol.">
        <title>Comparative genomics reveals high biological diversity and specific adaptations in the industrially and medically important fungal genus Aspergillus.</title>
        <authorList>
            <person name="de Vries R.P."/>
            <person name="Riley R."/>
            <person name="Wiebenga A."/>
            <person name="Aguilar-Osorio G."/>
            <person name="Amillis S."/>
            <person name="Uchima C.A."/>
            <person name="Anderluh G."/>
            <person name="Asadollahi M."/>
            <person name="Askin M."/>
            <person name="Barry K."/>
            <person name="Battaglia E."/>
            <person name="Bayram O."/>
            <person name="Benocci T."/>
            <person name="Braus-Stromeyer S.A."/>
            <person name="Caldana C."/>
            <person name="Canovas D."/>
            <person name="Cerqueira G.C."/>
            <person name="Chen F."/>
            <person name="Chen W."/>
            <person name="Choi C."/>
            <person name="Clum A."/>
            <person name="Dos Santos R.A."/>
            <person name="Damasio A.R."/>
            <person name="Diallinas G."/>
            <person name="Emri T."/>
            <person name="Fekete E."/>
            <person name="Flipphi M."/>
            <person name="Freyberg S."/>
            <person name="Gallo A."/>
            <person name="Gournas C."/>
            <person name="Habgood R."/>
            <person name="Hainaut M."/>
            <person name="Harispe M.L."/>
            <person name="Henrissat B."/>
            <person name="Hilden K.S."/>
            <person name="Hope R."/>
            <person name="Hossain A."/>
            <person name="Karabika E."/>
            <person name="Karaffa L."/>
            <person name="Karanyi Z."/>
            <person name="Krasevec N."/>
            <person name="Kuo A."/>
            <person name="Kusch H."/>
            <person name="LaButti K."/>
            <person name="Lagendijk E.L."/>
            <person name="Lapidus A."/>
            <person name="Levasseur A."/>
            <person name="Lindquist E."/>
            <person name="Lipzen A."/>
            <person name="Logrieco A.F."/>
            <person name="MacCabe A."/>
            <person name="Maekelae M.R."/>
            <person name="Malavazi I."/>
            <person name="Melin P."/>
            <person name="Meyer V."/>
            <person name="Mielnichuk N."/>
            <person name="Miskei M."/>
            <person name="Molnar A.P."/>
            <person name="Mule G."/>
            <person name="Ngan C.Y."/>
            <person name="Orejas M."/>
            <person name="Orosz E."/>
            <person name="Ouedraogo J.P."/>
            <person name="Overkamp K.M."/>
            <person name="Park H.-S."/>
            <person name="Perrone G."/>
            <person name="Piumi F."/>
            <person name="Punt P.J."/>
            <person name="Ram A.F."/>
            <person name="Ramon A."/>
            <person name="Rauscher S."/>
            <person name="Record E."/>
            <person name="Riano-Pachon D.M."/>
            <person name="Robert V."/>
            <person name="Roehrig J."/>
            <person name="Ruller R."/>
            <person name="Salamov A."/>
            <person name="Salih N.S."/>
            <person name="Samson R.A."/>
            <person name="Sandor E."/>
            <person name="Sanguinetti M."/>
            <person name="Schuetze T."/>
            <person name="Sepcic K."/>
            <person name="Shelest E."/>
            <person name="Sherlock G."/>
            <person name="Sophianopoulou V."/>
            <person name="Squina F.M."/>
            <person name="Sun H."/>
            <person name="Susca A."/>
            <person name="Todd R.B."/>
            <person name="Tsang A."/>
            <person name="Unkles S.E."/>
            <person name="van de Wiele N."/>
            <person name="van Rossen-Uffink D."/>
            <person name="Oliveira J.V."/>
            <person name="Vesth T.C."/>
            <person name="Visser J."/>
            <person name="Yu J.-H."/>
            <person name="Zhou M."/>
            <person name="Andersen M.R."/>
            <person name="Archer D.B."/>
            <person name="Baker S.E."/>
            <person name="Benoit I."/>
            <person name="Brakhage A.A."/>
            <person name="Braus G.H."/>
            <person name="Fischer R."/>
            <person name="Frisvad J.C."/>
            <person name="Goldman G.H."/>
            <person name="Houbraken J."/>
            <person name="Oakley B."/>
            <person name="Pocsi I."/>
            <person name="Scazzocchio C."/>
            <person name="Seiboth B."/>
            <person name="vanKuyk P.A."/>
            <person name="Wortman J."/>
            <person name="Dyer P.S."/>
            <person name="Grigoriev I.V."/>
        </authorList>
    </citation>
    <scope>NUCLEOTIDE SEQUENCE [LARGE SCALE GENOMIC DNA]</scope>
    <source>
        <strain evidence="3">ITEM 5010</strain>
    </source>
</reference>
<protein>
    <submittedName>
        <fullName evidence="2">Uncharacterized protein</fullName>
    </submittedName>
</protein>
<evidence type="ECO:0000313" key="3">
    <source>
        <dbReference type="Proteomes" id="UP000188318"/>
    </source>
</evidence>
<dbReference type="Proteomes" id="UP000188318">
    <property type="component" value="Unassembled WGS sequence"/>
</dbReference>
<evidence type="ECO:0000256" key="1">
    <source>
        <dbReference type="SAM" id="MobiDB-lite"/>
    </source>
</evidence>
<dbReference type="AlphaFoldDB" id="A0A1R3RGF4"/>
<sequence length="59" mass="6307">MQSRDAYLSHRNLPAQSPGRWSPSPVTASRLTANSPVGAILTGRSPLPALQSLLMHLPC</sequence>
<organism evidence="2 3">
    <name type="scientific">Aspergillus carbonarius (strain ITEM 5010)</name>
    <dbReference type="NCBI Taxonomy" id="602072"/>
    <lineage>
        <taxon>Eukaryota</taxon>
        <taxon>Fungi</taxon>
        <taxon>Dikarya</taxon>
        <taxon>Ascomycota</taxon>
        <taxon>Pezizomycotina</taxon>
        <taxon>Eurotiomycetes</taxon>
        <taxon>Eurotiomycetidae</taxon>
        <taxon>Eurotiales</taxon>
        <taxon>Aspergillaceae</taxon>
        <taxon>Aspergillus</taxon>
        <taxon>Aspergillus subgen. Circumdati</taxon>
    </lineage>
</organism>
<name>A0A1R3RGF4_ASPC5</name>
<feature type="region of interest" description="Disordered" evidence="1">
    <location>
        <begin position="1"/>
        <end position="28"/>
    </location>
</feature>